<organism evidence="1 2">
    <name type="scientific">Actinomadura namibiensis</name>
    <dbReference type="NCBI Taxonomy" id="182080"/>
    <lineage>
        <taxon>Bacteria</taxon>
        <taxon>Bacillati</taxon>
        <taxon>Actinomycetota</taxon>
        <taxon>Actinomycetes</taxon>
        <taxon>Streptosporangiales</taxon>
        <taxon>Thermomonosporaceae</taxon>
        <taxon>Actinomadura</taxon>
    </lineage>
</organism>
<comment type="caution">
    <text evidence="1">The sequence shown here is derived from an EMBL/GenBank/DDBJ whole genome shotgun (WGS) entry which is preliminary data.</text>
</comment>
<name>A0A7W3LK25_ACTNM</name>
<dbReference type="AlphaFoldDB" id="A0A7W3LK25"/>
<dbReference type="Proteomes" id="UP000572680">
    <property type="component" value="Unassembled WGS sequence"/>
</dbReference>
<evidence type="ECO:0000313" key="1">
    <source>
        <dbReference type="EMBL" id="MBA8949515.1"/>
    </source>
</evidence>
<evidence type="ECO:0000313" key="2">
    <source>
        <dbReference type="Proteomes" id="UP000572680"/>
    </source>
</evidence>
<gene>
    <name evidence="1" type="ORF">HNR61_001113</name>
</gene>
<protein>
    <submittedName>
        <fullName evidence="1">Uncharacterized protein</fullName>
    </submittedName>
</protein>
<dbReference type="EMBL" id="JACJIA010000001">
    <property type="protein sequence ID" value="MBA8949515.1"/>
    <property type="molecule type" value="Genomic_DNA"/>
</dbReference>
<accession>A0A7W3LK25</accession>
<keyword evidence="2" id="KW-1185">Reference proteome</keyword>
<proteinExistence type="predicted"/>
<sequence>MTLSIAAPPRGWPRRWDAGSSLVAHTIARKLPIFTLPSPDQAAP</sequence>
<reference evidence="1 2" key="1">
    <citation type="submission" date="2020-08" db="EMBL/GenBank/DDBJ databases">
        <title>Genomic Encyclopedia of Type Strains, Phase IV (KMG-IV): sequencing the most valuable type-strain genomes for metagenomic binning, comparative biology and taxonomic classification.</title>
        <authorList>
            <person name="Goeker M."/>
        </authorList>
    </citation>
    <scope>NUCLEOTIDE SEQUENCE [LARGE SCALE GENOMIC DNA]</scope>
    <source>
        <strain evidence="1 2">DSM 44197</strain>
    </source>
</reference>